<evidence type="ECO:0000256" key="6">
    <source>
        <dbReference type="ARBA" id="ARBA00023054"/>
    </source>
</evidence>
<evidence type="ECO:0000256" key="2">
    <source>
        <dbReference type="ARBA" id="ARBA00022614"/>
    </source>
</evidence>
<evidence type="ECO:0000256" key="3">
    <source>
        <dbReference type="ARBA" id="ARBA00022737"/>
    </source>
</evidence>
<gene>
    <name evidence="12" type="primary">LOC125543050</name>
    <name evidence="11" type="ORF">TRIUR3_32982</name>
</gene>
<feature type="domain" description="NB-ARC" evidence="7">
    <location>
        <begin position="174"/>
        <end position="341"/>
    </location>
</feature>
<dbReference type="SUPFAM" id="SSF52047">
    <property type="entry name" value="RNI-like"/>
    <property type="match status" value="1"/>
</dbReference>
<dbReference type="OrthoDB" id="6161812at2759"/>
<reference evidence="11 13" key="1">
    <citation type="journal article" date="2013" name="Nature">
        <title>Draft genome of the wheat A-genome progenitor Triticum urartu.</title>
        <authorList>
            <person name="Ling H.Q."/>
            <person name="Zhao S."/>
            <person name="Liu D."/>
            <person name="Wang J."/>
            <person name="Sun H."/>
            <person name="Zhang C."/>
            <person name="Fan H."/>
            <person name="Li D."/>
            <person name="Dong L."/>
            <person name="Tao Y."/>
            <person name="Gao C."/>
            <person name="Wu H."/>
            <person name="Li Y."/>
            <person name="Cui Y."/>
            <person name="Guo X."/>
            <person name="Zheng S."/>
            <person name="Wang B."/>
            <person name="Yu K."/>
            <person name="Liang Q."/>
            <person name="Yang W."/>
            <person name="Lou X."/>
            <person name="Chen J."/>
            <person name="Feng M."/>
            <person name="Jian J."/>
            <person name="Zhang X."/>
            <person name="Luo G."/>
            <person name="Jiang Y."/>
            <person name="Liu J."/>
            <person name="Wang Z."/>
            <person name="Sha Y."/>
            <person name="Zhang B."/>
            <person name="Wu H."/>
            <person name="Tang D."/>
            <person name="Shen Q."/>
            <person name="Xue P."/>
            <person name="Zou S."/>
            <person name="Wang X."/>
            <person name="Liu X."/>
            <person name="Wang F."/>
            <person name="Yang Y."/>
            <person name="An X."/>
            <person name="Dong Z."/>
            <person name="Zhang K."/>
            <person name="Zhang X."/>
            <person name="Luo M.C."/>
            <person name="Dvorak J."/>
            <person name="Tong Y."/>
            <person name="Wang J."/>
            <person name="Yang H."/>
            <person name="Li Z."/>
            <person name="Wang D."/>
            <person name="Zhang A."/>
            <person name="Wang J."/>
        </authorList>
    </citation>
    <scope>NUCLEOTIDE SEQUENCE</scope>
    <source>
        <strain evidence="13">cv. G1812</strain>
    </source>
</reference>
<dbReference type="GO" id="GO:0009626">
    <property type="term" value="P:plant-type hypersensitive response"/>
    <property type="evidence" value="ECO:0007669"/>
    <property type="project" value="UniProtKB-ARBA"/>
</dbReference>
<dbReference type="InterPro" id="IPR058922">
    <property type="entry name" value="WHD_DRP"/>
</dbReference>
<dbReference type="GO" id="GO:0002758">
    <property type="term" value="P:innate immune response-activating signaling pathway"/>
    <property type="evidence" value="ECO:0007669"/>
    <property type="project" value="UniProtKB-ARBA"/>
</dbReference>
<keyword evidence="3" id="KW-0677">Repeat</keyword>
<dbReference type="GO" id="GO:0042742">
    <property type="term" value="P:defense response to bacterium"/>
    <property type="evidence" value="ECO:0007669"/>
    <property type="project" value="UniProtKB-ARBA"/>
</dbReference>
<dbReference type="RefSeq" id="XP_048562254.1">
    <property type="nucleotide sequence ID" value="XM_048706297.1"/>
</dbReference>
<reference evidence="12" key="2">
    <citation type="submission" date="2018-03" db="EMBL/GenBank/DDBJ databases">
        <title>The Triticum urartu genome reveals the dynamic nature of wheat genome evolution.</title>
        <authorList>
            <person name="Ling H."/>
            <person name="Ma B."/>
            <person name="Shi X."/>
            <person name="Liu H."/>
            <person name="Dong L."/>
            <person name="Sun H."/>
            <person name="Cao Y."/>
            <person name="Gao Q."/>
            <person name="Zheng S."/>
            <person name="Li Y."/>
            <person name="Yu Y."/>
            <person name="Du H."/>
            <person name="Qi M."/>
            <person name="Li Y."/>
            <person name="Yu H."/>
            <person name="Cui Y."/>
            <person name="Wang N."/>
            <person name="Chen C."/>
            <person name="Wu H."/>
            <person name="Zhao Y."/>
            <person name="Zhang J."/>
            <person name="Li Y."/>
            <person name="Zhou W."/>
            <person name="Zhang B."/>
            <person name="Hu W."/>
            <person name="Eijk M."/>
            <person name="Tang J."/>
            <person name="Witsenboer H."/>
            <person name="Zhao S."/>
            <person name="Li Z."/>
            <person name="Zhang A."/>
            <person name="Wang D."/>
            <person name="Liang C."/>
        </authorList>
    </citation>
    <scope>NUCLEOTIDE SEQUENCE [LARGE SCALE GENOMIC DNA]</scope>
    <source>
        <strain evidence="12">cv. G1812</strain>
    </source>
</reference>
<evidence type="ECO:0000259" key="8">
    <source>
        <dbReference type="Pfam" id="PF18052"/>
    </source>
</evidence>
<evidence type="ECO:0000256" key="4">
    <source>
        <dbReference type="ARBA" id="ARBA00022741"/>
    </source>
</evidence>
<accession>M7YM53</accession>
<proteinExistence type="inferred from homology"/>
<keyword evidence="13" id="KW-1185">Reference proteome</keyword>
<evidence type="ECO:0000259" key="7">
    <source>
        <dbReference type="Pfam" id="PF00931"/>
    </source>
</evidence>
<keyword evidence="6" id="KW-0175">Coiled coil</keyword>
<dbReference type="Gene3D" id="3.40.50.300">
    <property type="entry name" value="P-loop containing nucleotide triphosphate hydrolases"/>
    <property type="match status" value="1"/>
</dbReference>
<dbReference type="EMBL" id="KD218780">
    <property type="protein sequence ID" value="EMS51588.1"/>
    <property type="molecule type" value="Genomic_DNA"/>
</dbReference>
<organism evidence="11">
    <name type="scientific">Triticum urartu</name>
    <name type="common">Red wild einkorn</name>
    <name type="synonym">Crithodium urartu</name>
    <dbReference type="NCBI Taxonomy" id="4572"/>
    <lineage>
        <taxon>Eukaryota</taxon>
        <taxon>Viridiplantae</taxon>
        <taxon>Streptophyta</taxon>
        <taxon>Embryophyta</taxon>
        <taxon>Tracheophyta</taxon>
        <taxon>Spermatophyta</taxon>
        <taxon>Magnoliopsida</taxon>
        <taxon>Liliopsida</taxon>
        <taxon>Poales</taxon>
        <taxon>Poaceae</taxon>
        <taxon>BOP clade</taxon>
        <taxon>Pooideae</taxon>
        <taxon>Triticodae</taxon>
        <taxon>Triticeae</taxon>
        <taxon>Triticinae</taxon>
        <taxon>Triticum</taxon>
    </lineage>
</organism>
<dbReference type="eggNOG" id="KOG4658">
    <property type="taxonomic scope" value="Eukaryota"/>
</dbReference>
<dbReference type="Pfam" id="PF00931">
    <property type="entry name" value="NB-ARC"/>
    <property type="match status" value="1"/>
</dbReference>
<dbReference type="InterPro" id="IPR055414">
    <property type="entry name" value="LRR_R13L4/SHOC2-like"/>
</dbReference>
<keyword evidence="4" id="KW-0547">Nucleotide-binding</keyword>
<evidence type="ECO:0000256" key="5">
    <source>
        <dbReference type="ARBA" id="ARBA00022821"/>
    </source>
</evidence>
<dbReference type="InterPro" id="IPR027417">
    <property type="entry name" value="P-loop_NTPase"/>
</dbReference>
<dbReference type="EnsemblPlants" id="TuG1812G0100000355.01.T01">
    <property type="protein sequence ID" value="TuG1812G0100000355.01.T01"/>
    <property type="gene ID" value="TuG1812G0100000355.01"/>
</dbReference>
<keyword evidence="2" id="KW-0433">Leucine-rich repeat</keyword>
<feature type="domain" description="Disease resistance protein winged helix" evidence="9">
    <location>
        <begin position="429"/>
        <end position="501"/>
    </location>
</feature>
<dbReference type="Gene3D" id="1.10.10.10">
    <property type="entry name" value="Winged helix-like DNA-binding domain superfamily/Winged helix DNA-binding domain"/>
    <property type="match status" value="1"/>
</dbReference>
<evidence type="ECO:0000259" key="10">
    <source>
        <dbReference type="Pfam" id="PF23598"/>
    </source>
</evidence>
<feature type="domain" description="Disease resistance R13L4/SHOC-2-like LRR" evidence="10">
    <location>
        <begin position="549"/>
        <end position="918"/>
    </location>
</feature>
<dbReference type="GO" id="GO:0043531">
    <property type="term" value="F:ADP binding"/>
    <property type="evidence" value="ECO:0007669"/>
    <property type="project" value="InterPro"/>
</dbReference>
<dbReference type="AlphaFoldDB" id="M7YM53"/>
<dbReference type="CDD" id="cd14798">
    <property type="entry name" value="RX-CC_like"/>
    <property type="match status" value="1"/>
</dbReference>
<dbReference type="InterPro" id="IPR044974">
    <property type="entry name" value="Disease_R_plants"/>
</dbReference>
<dbReference type="InterPro" id="IPR038005">
    <property type="entry name" value="RX-like_CC"/>
</dbReference>
<evidence type="ECO:0000313" key="13">
    <source>
        <dbReference type="Proteomes" id="UP000015106"/>
    </source>
</evidence>
<evidence type="ECO:0000256" key="1">
    <source>
        <dbReference type="ARBA" id="ARBA00008894"/>
    </source>
</evidence>
<dbReference type="Proteomes" id="UP000015106">
    <property type="component" value="Chromosome 1"/>
</dbReference>
<dbReference type="Pfam" id="PF23559">
    <property type="entry name" value="WHD_DRP"/>
    <property type="match status" value="1"/>
</dbReference>
<dbReference type="PANTHER" id="PTHR23155">
    <property type="entry name" value="DISEASE RESISTANCE PROTEIN RP"/>
    <property type="match status" value="1"/>
</dbReference>
<dbReference type="FunFam" id="1.10.10.10:FF:000322">
    <property type="entry name" value="Probable disease resistance protein At1g63360"/>
    <property type="match status" value="1"/>
</dbReference>
<evidence type="ECO:0000313" key="11">
    <source>
        <dbReference type="EMBL" id="EMS51588.1"/>
    </source>
</evidence>
<dbReference type="Gene3D" id="1.10.8.430">
    <property type="entry name" value="Helical domain of apoptotic protease-activating factors"/>
    <property type="match status" value="1"/>
</dbReference>
<dbReference type="InterPro" id="IPR041118">
    <property type="entry name" value="Rx_N"/>
</dbReference>
<dbReference type="GeneID" id="125543050"/>
<evidence type="ECO:0000259" key="9">
    <source>
        <dbReference type="Pfam" id="PF23559"/>
    </source>
</evidence>
<dbReference type="Pfam" id="PF23598">
    <property type="entry name" value="LRR_14"/>
    <property type="match status" value="1"/>
</dbReference>
<dbReference type="Gene3D" id="3.80.10.10">
    <property type="entry name" value="Ribonuclease Inhibitor"/>
    <property type="match status" value="1"/>
</dbReference>
<dbReference type="STRING" id="4572.M7YM53"/>
<dbReference type="PANTHER" id="PTHR23155:SF999">
    <property type="entry name" value="NB-ARC DOMAIN CONTAINING PROTEIN, EXPRESSED"/>
    <property type="match status" value="1"/>
</dbReference>
<dbReference type="InterPro" id="IPR002182">
    <property type="entry name" value="NB-ARC"/>
</dbReference>
<dbReference type="Gramene" id="TuG1812G0100000355.01.T01">
    <property type="protein sequence ID" value="TuG1812G0100000355.01.T01"/>
    <property type="gene ID" value="TuG1812G0100000355.01"/>
</dbReference>
<reference evidence="12" key="3">
    <citation type="submission" date="2022-06" db="UniProtKB">
        <authorList>
            <consortium name="EnsemblPlants"/>
        </authorList>
    </citation>
    <scope>IDENTIFICATION</scope>
</reference>
<protein>
    <submittedName>
        <fullName evidence="11">Disease resistance protein RPH8A</fullName>
    </submittedName>
</protein>
<evidence type="ECO:0000313" key="12">
    <source>
        <dbReference type="EnsemblPlants" id="TuG1812G0100000355.01.T01"/>
    </source>
</evidence>
<feature type="domain" description="Disease resistance N-terminal" evidence="8">
    <location>
        <begin position="13"/>
        <end position="95"/>
    </location>
</feature>
<dbReference type="SUPFAM" id="SSF52540">
    <property type="entry name" value="P-loop containing nucleoside triphosphate hydrolases"/>
    <property type="match status" value="1"/>
</dbReference>
<comment type="similarity">
    <text evidence="1">Belongs to the disease resistance NB-LRR family.</text>
</comment>
<dbReference type="InterPro" id="IPR032675">
    <property type="entry name" value="LRR_dom_sf"/>
</dbReference>
<dbReference type="Pfam" id="PF18052">
    <property type="entry name" value="Rx_N"/>
    <property type="match status" value="1"/>
</dbReference>
<dbReference type="InterPro" id="IPR042197">
    <property type="entry name" value="Apaf_helical"/>
</dbReference>
<sequence length="924" mass="104837">MEGAVAGAVVTGAMRTLLPKLAALLGKKYKLSRGVEKQISSMKDEMSSMNALLLKLSGVEDLDVQDKEWRDKVRELSYDMEDCIDIFRHELDGGTAKGWYKRRLKKLKSRYKIGKRIEELKAQVVEARNCYSRYKLQERVGCARPQDHAKIDPRLQALYADPGTLVGIDGPKGKLVELLRMEENAPQLKVVSVVGFGGMGKTTLTKQVYEKIRRDFDCTAFVSVSQNPSMVKVLSDIHKGVWSWVPSSLNDEAQLIDRLRTRLQDKRYLIVIDDLWSSGAWDVIKCLFVENNLGSRVITTTRNEDVARHCCSSFRGHVYKIKPLNNLDSKRLFHRRIFHTEDACPEQLKSVSDGIIKKCGGVPLAILSVASILASHEEVNSREIWEKIHNYLGLQLEANPGLGCMRHVLNLGYTDLSLDLKTCLLYLGIFPEDSEIFKDDLVKRWIAEGFIPEKHGYGGPEELAESYLSQLINKNMIQIGELDDCGHVLSCRVHDLMLEFIILKSREENFTTIINDPHSPSGHLAVRRLSLQVRNSDCNDLVENMDLTQARSFNFWGPAHCMPSLSKFQLVRVLHLDFYDSKRERYDAFSISSLFQLRYLRTRGARCKELLKQLRTLQKLKTLEIVDADDYLKLDVRELPSTLWYLIVPAGVDLIGGIGRMTSLRTLAEFEIILDDVDRMKSLGDLSNLRELQLFRCQYGIGDTCDSLLSSLRRLGSLQSLTIRGSLNVDVLTCWSPPPRHLQRLHVLECPFSTVSDWIAQLDMLRSLKVEVVSLQRDGVEVLARLTLLVHLRLHVTEHVPEEGVVVPGGVFPNLTDFCFRSLVPCLKFEAGAMPRVQSLTIQCYAQAARQSDGILDGIEHLRSLNACKVHIYKRRDFLSRFLRSRPPHVEELPTTWDMQSLEAAVRVAISKHPGSPDISISYV</sequence>
<dbReference type="InterPro" id="IPR036388">
    <property type="entry name" value="WH-like_DNA-bd_sf"/>
</dbReference>
<dbReference type="PRINTS" id="PR00364">
    <property type="entry name" value="DISEASERSIST"/>
</dbReference>
<dbReference type="FunFam" id="3.40.50.300:FF:001091">
    <property type="entry name" value="Probable disease resistance protein At1g61300"/>
    <property type="match status" value="1"/>
</dbReference>
<name>M7YM53_TRIUA</name>
<dbReference type="Gene3D" id="1.20.5.4130">
    <property type="match status" value="1"/>
</dbReference>
<keyword evidence="5" id="KW-0611">Plant defense</keyword>